<keyword evidence="3" id="KW-1185">Reference proteome</keyword>
<dbReference type="RefSeq" id="WP_349803438.1">
    <property type="nucleotide sequence ID" value="NZ_JBEGDP010000001.1"/>
</dbReference>
<organism evidence="2 3">
    <name type="scientific">Nocardioides kribbensis</name>
    <dbReference type="NCBI Taxonomy" id="305517"/>
    <lineage>
        <taxon>Bacteria</taxon>
        <taxon>Bacillati</taxon>
        <taxon>Actinomycetota</taxon>
        <taxon>Actinomycetes</taxon>
        <taxon>Propionibacteriales</taxon>
        <taxon>Nocardioidaceae</taxon>
        <taxon>Nocardioides</taxon>
    </lineage>
</organism>
<name>A0ABV1NTB6_9ACTN</name>
<feature type="region of interest" description="Disordered" evidence="1">
    <location>
        <begin position="35"/>
        <end position="61"/>
    </location>
</feature>
<protein>
    <submittedName>
        <fullName evidence="2">Uncharacterized protein</fullName>
    </submittedName>
</protein>
<gene>
    <name evidence="2" type="ORF">V6R90_00520</name>
</gene>
<evidence type="ECO:0000256" key="1">
    <source>
        <dbReference type="SAM" id="MobiDB-lite"/>
    </source>
</evidence>
<proteinExistence type="predicted"/>
<evidence type="ECO:0000313" key="3">
    <source>
        <dbReference type="Proteomes" id="UP001482520"/>
    </source>
</evidence>
<evidence type="ECO:0000313" key="2">
    <source>
        <dbReference type="EMBL" id="MEQ7845741.1"/>
    </source>
</evidence>
<accession>A0ABV1NTB6</accession>
<reference evidence="2 3" key="1">
    <citation type="submission" date="2024-02" db="EMBL/GenBank/DDBJ databases">
        <title>Full genome sequence of Nocardioides kribbensis.</title>
        <authorList>
            <person name="Poletto B.L."/>
            <person name="Silva G."/>
            <person name="Galante D."/>
            <person name="Campos K.R."/>
            <person name="Santos M.B.N."/>
            <person name="Sacchi C.T."/>
        </authorList>
    </citation>
    <scope>NUCLEOTIDE SEQUENCE [LARGE SCALE GENOMIC DNA]</scope>
    <source>
        <strain evidence="2 3">O4R</strain>
    </source>
</reference>
<comment type="caution">
    <text evidence="2">The sequence shown here is derived from an EMBL/GenBank/DDBJ whole genome shotgun (WGS) entry which is preliminary data.</text>
</comment>
<sequence length="196" mass="20321">MSSLHPHNRSVLRRMAGGLVVGAVLLGLLLGCGTDSANDDTSNRTEAGDPVVADETSMPPWPAPADVPARVASAGLDLGPMGMAEHYHPRLRIIIDGEDVPIPANIGVDPSTGAMSAVHTHETDGTIHIEADTEGEAFTLGQLFTQWGVALSRTQIGGVTASDGQPVNVTSNGNPVAGAPSDLRLEPDQMIVLRVP</sequence>
<dbReference type="Proteomes" id="UP001482520">
    <property type="component" value="Unassembled WGS sequence"/>
</dbReference>
<dbReference type="EMBL" id="JBEGDP010000001">
    <property type="protein sequence ID" value="MEQ7845741.1"/>
    <property type="molecule type" value="Genomic_DNA"/>
</dbReference>